<dbReference type="GO" id="GO:0046872">
    <property type="term" value="F:metal ion binding"/>
    <property type="evidence" value="ECO:0007669"/>
    <property type="project" value="UniProtKB-KW"/>
</dbReference>
<dbReference type="PROSITE" id="PS51795">
    <property type="entry name" value="ZF_FLZ"/>
    <property type="match status" value="1"/>
</dbReference>
<evidence type="ECO:0000256" key="6">
    <source>
        <dbReference type="SAM" id="MobiDB-lite"/>
    </source>
</evidence>
<feature type="region of interest" description="Disordered" evidence="6">
    <location>
        <begin position="149"/>
        <end position="169"/>
    </location>
</feature>
<feature type="compositionally biased region" description="Polar residues" evidence="6">
    <location>
        <begin position="149"/>
        <end position="162"/>
    </location>
</feature>
<keyword evidence="3" id="KW-0963">Cytoplasm</keyword>
<reference evidence="8 9" key="1">
    <citation type="submission" date="2023-10" db="EMBL/GenBank/DDBJ databases">
        <title>Chromosome-scale genome assembly provides insights into flower coloration mechanisms of Canna indica.</title>
        <authorList>
            <person name="Li C."/>
        </authorList>
    </citation>
    <scope>NUCLEOTIDE SEQUENCE [LARGE SCALE GENOMIC DNA]</scope>
    <source>
        <tissue evidence="8">Flower</tissue>
    </source>
</reference>
<dbReference type="AlphaFoldDB" id="A0AAQ3QQ30"/>
<feature type="zinc finger region" description="FLZ-type" evidence="5">
    <location>
        <begin position="97"/>
        <end position="140"/>
    </location>
</feature>
<comment type="subcellular location">
    <subcellularLocation>
        <location evidence="1">Cytoplasm</location>
    </subcellularLocation>
</comment>
<keyword evidence="4" id="KW-0479">Metal-binding</keyword>
<evidence type="ECO:0000313" key="9">
    <source>
        <dbReference type="Proteomes" id="UP001327560"/>
    </source>
</evidence>
<dbReference type="EMBL" id="CP136898">
    <property type="protein sequence ID" value="WOL19409.1"/>
    <property type="molecule type" value="Genomic_DNA"/>
</dbReference>
<feature type="region of interest" description="Disordered" evidence="6">
    <location>
        <begin position="36"/>
        <end position="57"/>
    </location>
</feature>
<evidence type="ECO:0000256" key="2">
    <source>
        <dbReference type="ARBA" id="ARBA00009374"/>
    </source>
</evidence>
<sequence>MLLGKRPRPPMRRTTSMTEFAGDFVLANVDQTHPQNEQENLSSALHHQPNPQRDRHMSAGAADWLEAARYKGSIVPSPRDGRNRRNSGDFSVVETAPFLRACGLCKRRLGPGRDIFMYRGDAFCSLECRQQHMNQDERKDKCSLASIKDTASATTDSEQPGNGETVAAA</sequence>
<name>A0AAQ3QQ30_9LILI</name>
<gene>
    <name evidence="8" type="ORF">Cni_G28207</name>
</gene>
<evidence type="ECO:0000256" key="3">
    <source>
        <dbReference type="ARBA" id="ARBA00022490"/>
    </source>
</evidence>
<protein>
    <recommendedName>
        <fullName evidence="7">FLZ-type domain-containing protein</fullName>
    </recommendedName>
</protein>
<keyword evidence="9" id="KW-1185">Reference proteome</keyword>
<evidence type="ECO:0000256" key="5">
    <source>
        <dbReference type="PROSITE-ProRule" id="PRU01131"/>
    </source>
</evidence>
<dbReference type="InterPro" id="IPR007650">
    <property type="entry name" value="Zf-FLZ_dom"/>
</dbReference>
<evidence type="ECO:0000256" key="1">
    <source>
        <dbReference type="ARBA" id="ARBA00004496"/>
    </source>
</evidence>
<dbReference type="Pfam" id="PF04570">
    <property type="entry name" value="zf-FLZ"/>
    <property type="match status" value="1"/>
</dbReference>
<organism evidence="8 9">
    <name type="scientific">Canna indica</name>
    <name type="common">Indian-shot</name>
    <dbReference type="NCBI Taxonomy" id="4628"/>
    <lineage>
        <taxon>Eukaryota</taxon>
        <taxon>Viridiplantae</taxon>
        <taxon>Streptophyta</taxon>
        <taxon>Embryophyta</taxon>
        <taxon>Tracheophyta</taxon>
        <taxon>Spermatophyta</taxon>
        <taxon>Magnoliopsida</taxon>
        <taxon>Liliopsida</taxon>
        <taxon>Zingiberales</taxon>
        <taxon>Cannaceae</taxon>
        <taxon>Canna</taxon>
    </lineage>
</organism>
<dbReference type="PANTHER" id="PTHR33059:SF2">
    <property type="entry name" value="OS09G0367900 PROTEIN"/>
    <property type="match status" value="1"/>
</dbReference>
<dbReference type="PANTHER" id="PTHR33059">
    <property type="entry name" value="FCS-LIKE ZINC FINGER 5"/>
    <property type="match status" value="1"/>
</dbReference>
<evidence type="ECO:0000259" key="7">
    <source>
        <dbReference type="PROSITE" id="PS51795"/>
    </source>
</evidence>
<evidence type="ECO:0000256" key="4">
    <source>
        <dbReference type="ARBA" id="ARBA00022723"/>
    </source>
</evidence>
<dbReference type="Proteomes" id="UP001327560">
    <property type="component" value="Chromosome 9"/>
</dbReference>
<accession>A0AAQ3QQ30</accession>
<feature type="compositionally biased region" description="Polar residues" evidence="6">
    <location>
        <begin position="36"/>
        <end position="51"/>
    </location>
</feature>
<feature type="domain" description="FLZ-type" evidence="7">
    <location>
        <begin position="97"/>
        <end position="140"/>
    </location>
</feature>
<dbReference type="GO" id="GO:0005737">
    <property type="term" value="C:cytoplasm"/>
    <property type="evidence" value="ECO:0007669"/>
    <property type="project" value="UniProtKB-SubCell"/>
</dbReference>
<evidence type="ECO:0000313" key="8">
    <source>
        <dbReference type="EMBL" id="WOL19409.1"/>
    </source>
</evidence>
<comment type="similarity">
    <text evidence="2">Belongs to the FLZ family.</text>
</comment>
<proteinExistence type="inferred from homology"/>